<proteinExistence type="predicted"/>
<feature type="transmembrane region" description="Helical" evidence="1">
    <location>
        <begin position="414"/>
        <end position="433"/>
    </location>
</feature>
<organism evidence="2 3">
    <name type="scientific">Saccharothrix algeriensis</name>
    <dbReference type="NCBI Taxonomy" id="173560"/>
    <lineage>
        <taxon>Bacteria</taxon>
        <taxon>Bacillati</taxon>
        <taxon>Actinomycetota</taxon>
        <taxon>Actinomycetes</taxon>
        <taxon>Pseudonocardiales</taxon>
        <taxon>Pseudonocardiaceae</taxon>
        <taxon>Saccharothrix</taxon>
    </lineage>
</organism>
<dbReference type="RefSeq" id="WP_204842850.1">
    <property type="nucleotide sequence ID" value="NZ_JAFBCL010000001.1"/>
</dbReference>
<feature type="transmembrane region" description="Helical" evidence="1">
    <location>
        <begin position="224"/>
        <end position="243"/>
    </location>
</feature>
<dbReference type="EMBL" id="JAFBCL010000001">
    <property type="protein sequence ID" value="MBM7812029.1"/>
    <property type="molecule type" value="Genomic_DNA"/>
</dbReference>
<evidence type="ECO:0000313" key="3">
    <source>
        <dbReference type="Proteomes" id="UP001195724"/>
    </source>
</evidence>
<evidence type="ECO:0000256" key="1">
    <source>
        <dbReference type="SAM" id="Phobius"/>
    </source>
</evidence>
<feature type="transmembrane region" description="Helical" evidence="1">
    <location>
        <begin position="32"/>
        <end position="53"/>
    </location>
</feature>
<evidence type="ECO:0000313" key="2">
    <source>
        <dbReference type="EMBL" id="MBM7812029.1"/>
    </source>
</evidence>
<feature type="transmembrane region" description="Helical" evidence="1">
    <location>
        <begin position="283"/>
        <end position="313"/>
    </location>
</feature>
<feature type="transmembrane region" description="Helical" evidence="1">
    <location>
        <begin position="491"/>
        <end position="512"/>
    </location>
</feature>
<dbReference type="Pfam" id="PF20176">
    <property type="entry name" value="DUF6541"/>
    <property type="match status" value="1"/>
</dbReference>
<feature type="transmembrane region" description="Helical" evidence="1">
    <location>
        <begin position="255"/>
        <end position="276"/>
    </location>
</feature>
<feature type="transmembrane region" description="Helical" evidence="1">
    <location>
        <begin position="392"/>
        <end position="409"/>
    </location>
</feature>
<keyword evidence="1" id="KW-0812">Transmembrane</keyword>
<sequence length="681" mass="70471">MTGVEVGTLLAASAVVLLPGVSVLAMLGVRRALWLAGLSPVVSVGVATVVGMVCGLLGLSFGVVPLGVATALAAAVGVLRWARARRSAAPARRRRTAWSAVSSAAGLLVLLVGVAYAVRTWMLGMAGDLSKVPQEHDTIVHSELVAYIMNTGRGAPWQLLPIDFLSNGPVHFYPSGMHLLSAAVGELTGDPIRGLNGVTVLLLGVCAALSTAALAFVAARRARLGAPAALLAAGFGALVAVGLNAPTITLTAQGGVLPNAAALVLTPGFAAVLLSVRRRDWSGAVAVAVGFTGLVALHPSAVMSVGVTVVAWWLGELMSRGGLARLRGQLAPLAVAGGLAALVAAPLLVQLVGQSGKTSGFPADVPAAPLATALGQTLSLPLTGYLPQYEGRAQVAAFLLAVVGALVLLTTRRALGLLTATAAWVAITVGMWISPGSGFESAITAFFYNAMLRIRSHVYLLVPVLVGVGVVLACCLVAARLRRTRPLRGRATPALALATAFALVVAAGYALAPARGYLEVNAHYLGTRYGDPDLLRVDRDDFAAFDFLAGRVGPGERVMNSANDGSTYLYVEKGIPVVNTIAMGFERAPYTYQLLQRFNRYPTDDGIRELVLDLDITWVYVDGAPPPIGAAGSPENWAGNGLFTFAPGLADLAGLPGLTEEFRSGEVRVYRLDRAVVEQLG</sequence>
<feature type="transmembrane region" description="Helical" evidence="1">
    <location>
        <begin position="59"/>
        <end position="79"/>
    </location>
</feature>
<feature type="transmembrane region" description="Helical" evidence="1">
    <location>
        <begin position="6"/>
        <end position="25"/>
    </location>
</feature>
<dbReference type="InterPro" id="IPR046671">
    <property type="entry name" value="DUF6541"/>
</dbReference>
<dbReference type="Proteomes" id="UP001195724">
    <property type="component" value="Unassembled WGS sequence"/>
</dbReference>
<protein>
    <submittedName>
        <fullName evidence="2">Uncharacterized protein</fullName>
    </submittedName>
</protein>
<feature type="transmembrane region" description="Helical" evidence="1">
    <location>
        <begin position="197"/>
        <end position="217"/>
    </location>
</feature>
<keyword evidence="1" id="KW-0472">Membrane</keyword>
<name>A0ABS2S7X6_9PSEU</name>
<feature type="transmembrane region" description="Helical" evidence="1">
    <location>
        <begin position="333"/>
        <end position="353"/>
    </location>
</feature>
<reference evidence="2 3" key="1">
    <citation type="submission" date="2021-01" db="EMBL/GenBank/DDBJ databases">
        <title>Sequencing the genomes of 1000 actinobacteria strains.</title>
        <authorList>
            <person name="Klenk H.-P."/>
        </authorList>
    </citation>
    <scope>NUCLEOTIDE SEQUENCE [LARGE SCALE GENOMIC DNA]</scope>
    <source>
        <strain evidence="2 3">DSM 44581</strain>
    </source>
</reference>
<accession>A0ABS2S7X6</accession>
<gene>
    <name evidence="2" type="ORF">JOE68_002894</name>
</gene>
<keyword evidence="3" id="KW-1185">Reference proteome</keyword>
<comment type="caution">
    <text evidence="2">The sequence shown here is derived from an EMBL/GenBank/DDBJ whole genome shotgun (WGS) entry which is preliminary data.</text>
</comment>
<keyword evidence="1" id="KW-1133">Transmembrane helix</keyword>
<feature type="transmembrane region" description="Helical" evidence="1">
    <location>
        <begin position="458"/>
        <end position="479"/>
    </location>
</feature>
<feature type="transmembrane region" description="Helical" evidence="1">
    <location>
        <begin position="365"/>
        <end position="386"/>
    </location>
</feature>
<feature type="transmembrane region" description="Helical" evidence="1">
    <location>
        <begin position="100"/>
        <end position="118"/>
    </location>
</feature>